<sequence length="21" mass="2273">MVHLPKYLGFSTSCATSLGFL</sequence>
<evidence type="ECO:0000313" key="1">
    <source>
        <dbReference type="EMBL" id="JAE26049.1"/>
    </source>
</evidence>
<name>A0A0A9GRL1_ARUDO</name>
<proteinExistence type="predicted"/>
<reference evidence="1" key="1">
    <citation type="submission" date="2014-09" db="EMBL/GenBank/DDBJ databases">
        <authorList>
            <person name="Magalhaes I.L.F."/>
            <person name="Oliveira U."/>
            <person name="Santos F.R."/>
            <person name="Vidigal T.H.D.A."/>
            <person name="Brescovit A.D."/>
            <person name="Santos A.J."/>
        </authorList>
    </citation>
    <scope>NUCLEOTIDE SEQUENCE</scope>
    <source>
        <tissue evidence="1">Shoot tissue taken approximately 20 cm above the soil surface</tissue>
    </source>
</reference>
<accession>A0A0A9GRL1</accession>
<protein>
    <submittedName>
        <fullName evidence="1">Uncharacterized protein</fullName>
    </submittedName>
</protein>
<dbReference type="EMBL" id="GBRH01171847">
    <property type="protein sequence ID" value="JAE26049.1"/>
    <property type="molecule type" value="Transcribed_RNA"/>
</dbReference>
<reference evidence="1" key="2">
    <citation type="journal article" date="2015" name="Data Brief">
        <title>Shoot transcriptome of the giant reed, Arundo donax.</title>
        <authorList>
            <person name="Barrero R.A."/>
            <person name="Guerrero F.D."/>
            <person name="Moolhuijzen P."/>
            <person name="Goolsby J.A."/>
            <person name="Tidwell J."/>
            <person name="Bellgard S.E."/>
            <person name="Bellgard M.I."/>
        </authorList>
    </citation>
    <scope>NUCLEOTIDE SEQUENCE</scope>
    <source>
        <tissue evidence="1">Shoot tissue taken approximately 20 cm above the soil surface</tissue>
    </source>
</reference>
<dbReference type="AlphaFoldDB" id="A0A0A9GRL1"/>
<organism evidence="1">
    <name type="scientific">Arundo donax</name>
    <name type="common">Giant reed</name>
    <name type="synonym">Donax arundinaceus</name>
    <dbReference type="NCBI Taxonomy" id="35708"/>
    <lineage>
        <taxon>Eukaryota</taxon>
        <taxon>Viridiplantae</taxon>
        <taxon>Streptophyta</taxon>
        <taxon>Embryophyta</taxon>
        <taxon>Tracheophyta</taxon>
        <taxon>Spermatophyta</taxon>
        <taxon>Magnoliopsida</taxon>
        <taxon>Liliopsida</taxon>
        <taxon>Poales</taxon>
        <taxon>Poaceae</taxon>
        <taxon>PACMAD clade</taxon>
        <taxon>Arundinoideae</taxon>
        <taxon>Arundineae</taxon>
        <taxon>Arundo</taxon>
    </lineage>
</organism>